<protein>
    <submittedName>
        <fullName evidence="1">Uncharacterized protein</fullName>
    </submittedName>
</protein>
<dbReference type="KEGG" id="dbr:Deba_2564"/>
<dbReference type="OrthoDB" id="5402145at2"/>
<dbReference type="eggNOG" id="ENOG50337AG">
    <property type="taxonomic scope" value="Bacteria"/>
</dbReference>
<accession>E1QK26</accession>
<dbReference type="HOGENOM" id="CLU_2259193_0_0_7"/>
<gene>
    <name evidence="1" type="ordered locus">Deba_2564</name>
</gene>
<organism evidence="1 2">
    <name type="scientific">Desulfarculus baarsii (strain ATCC 33931 / DSM 2075 / LMG 7858 / VKM B-1802 / 2st14)</name>
    <dbReference type="NCBI Taxonomy" id="644282"/>
    <lineage>
        <taxon>Bacteria</taxon>
        <taxon>Pseudomonadati</taxon>
        <taxon>Thermodesulfobacteriota</taxon>
        <taxon>Desulfarculia</taxon>
        <taxon>Desulfarculales</taxon>
        <taxon>Desulfarculaceae</taxon>
        <taxon>Desulfarculus</taxon>
    </lineage>
</organism>
<keyword evidence="2" id="KW-1185">Reference proteome</keyword>
<evidence type="ECO:0000313" key="2">
    <source>
        <dbReference type="Proteomes" id="UP000009047"/>
    </source>
</evidence>
<dbReference type="EMBL" id="CP002085">
    <property type="protein sequence ID" value="ADK85919.1"/>
    <property type="molecule type" value="Genomic_DNA"/>
</dbReference>
<dbReference type="Proteomes" id="UP000009047">
    <property type="component" value="Chromosome"/>
</dbReference>
<dbReference type="RefSeq" id="WP_013259358.1">
    <property type="nucleotide sequence ID" value="NC_014365.1"/>
</dbReference>
<sequence length="106" mass="11917">MASSSKSSLSPARRQLLLRLQTINFGRIEGLRLKDGEPVLETATIVREIKFGGDNAPRPETDLTDFQLKAQVIELFSHFDRIRDGVVRLLEVKHGLPFKMNVEDAA</sequence>
<dbReference type="AlphaFoldDB" id="E1QK26"/>
<dbReference type="STRING" id="644282.Deba_2564"/>
<evidence type="ECO:0000313" key="1">
    <source>
        <dbReference type="EMBL" id="ADK85919.1"/>
    </source>
</evidence>
<proteinExistence type="predicted"/>
<name>E1QK26_DESB2</name>
<reference evidence="1 2" key="1">
    <citation type="journal article" date="2010" name="Stand. Genomic Sci.">
        <title>Complete genome sequence of Desulfarculus baarsii type strain (2st14).</title>
        <authorList>
            <person name="Sun H."/>
            <person name="Spring S."/>
            <person name="Lapidus A."/>
            <person name="Davenport K."/>
            <person name="Del Rio T.G."/>
            <person name="Tice H."/>
            <person name="Nolan M."/>
            <person name="Copeland A."/>
            <person name="Cheng J.F."/>
            <person name="Lucas S."/>
            <person name="Tapia R."/>
            <person name="Goodwin L."/>
            <person name="Pitluck S."/>
            <person name="Ivanova N."/>
            <person name="Pagani I."/>
            <person name="Mavromatis K."/>
            <person name="Ovchinnikova G."/>
            <person name="Pati A."/>
            <person name="Chen A."/>
            <person name="Palaniappan K."/>
            <person name="Hauser L."/>
            <person name="Chang Y.J."/>
            <person name="Jeffries C.D."/>
            <person name="Detter J.C."/>
            <person name="Han C."/>
            <person name="Rohde M."/>
            <person name="Brambilla E."/>
            <person name="Goker M."/>
            <person name="Woyke T."/>
            <person name="Bristow J."/>
            <person name="Eisen J.A."/>
            <person name="Markowitz V."/>
            <person name="Hugenholtz P."/>
            <person name="Kyrpides N.C."/>
            <person name="Klenk H.P."/>
            <person name="Land M."/>
        </authorList>
    </citation>
    <scope>NUCLEOTIDE SEQUENCE [LARGE SCALE GENOMIC DNA]</scope>
    <source>
        <strain evidence="2">ATCC 33931 / DSM 2075 / LMG 7858 / VKM B-1802 / 2st14</strain>
    </source>
</reference>